<proteinExistence type="inferred from homology"/>
<keyword evidence="4" id="KW-0479">Metal-binding</keyword>
<dbReference type="GO" id="GO:0016616">
    <property type="term" value="F:oxidoreductase activity, acting on the CH-OH group of donors, NAD or NADP as acceptor"/>
    <property type="evidence" value="ECO:0007669"/>
    <property type="project" value="InterPro"/>
</dbReference>
<evidence type="ECO:0000256" key="3">
    <source>
        <dbReference type="ARBA" id="ARBA00007769"/>
    </source>
</evidence>
<feature type="domain" description="Isopropylmalate dehydrogenase-like" evidence="8">
    <location>
        <begin position="1"/>
        <end position="212"/>
    </location>
</feature>
<dbReference type="SMART" id="SM01329">
    <property type="entry name" value="Iso_dh"/>
    <property type="match status" value="1"/>
</dbReference>
<evidence type="ECO:0000256" key="2">
    <source>
        <dbReference type="ARBA" id="ARBA00001946"/>
    </source>
</evidence>
<keyword evidence="5" id="KW-0560">Oxidoreductase</keyword>
<dbReference type="PANTHER" id="PTHR43275:SF1">
    <property type="entry name" value="D-MALATE DEHYDROGENASE [DECARBOXYLATING]"/>
    <property type="match status" value="1"/>
</dbReference>
<evidence type="ECO:0000313" key="10">
    <source>
        <dbReference type="Proteomes" id="UP000626109"/>
    </source>
</evidence>
<sequence length="218" mass="23564">VDCGGRFKRGTPDEVAVQSAVHTRKGVERIIRFALEEACRRPRRRLTVATKSNAQKHSMVMWDDILDELKPEYDGKVEITRDHIDALCMKFVSRPEEFDVVVASNLFGDILTDLSGAVCGGLGLNPSANLNPERNFPSLFEPVHGSAPDIAGKGVANPVAAILSACMMLDWVGVDPEVSAATRKAVYSCLEAGEATGDVGGKLTSRGFLEALLPRLEI</sequence>
<comment type="caution">
    <text evidence="9">The sequence shown here is derived from an EMBL/GenBank/DDBJ whole genome shotgun (WGS) entry which is preliminary data.</text>
</comment>
<dbReference type="InterPro" id="IPR050501">
    <property type="entry name" value="ICDH/IPMDH"/>
</dbReference>
<evidence type="ECO:0000256" key="4">
    <source>
        <dbReference type="ARBA" id="ARBA00022723"/>
    </source>
</evidence>
<dbReference type="Gene3D" id="3.40.718.10">
    <property type="entry name" value="Isopropylmalate Dehydrogenase"/>
    <property type="match status" value="1"/>
</dbReference>
<evidence type="ECO:0000259" key="8">
    <source>
        <dbReference type="SMART" id="SM01329"/>
    </source>
</evidence>
<dbReference type="GO" id="GO:0051287">
    <property type="term" value="F:NAD binding"/>
    <property type="evidence" value="ECO:0007669"/>
    <property type="project" value="InterPro"/>
</dbReference>
<comment type="cofactor">
    <cofactor evidence="1">
        <name>Mn(2+)</name>
        <dbReference type="ChEBI" id="CHEBI:29035"/>
    </cofactor>
</comment>
<dbReference type="GO" id="GO:0000287">
    <property type="term" value="F:magnesium ion binding"/>
    <property type="evidence" value="ECO:0007669"/>
    <property type="project" value="InterPro"/>
</dbReference>
<dbReference type="PROSITE" id="PS00470">
    <property type="entry name" value="IDH_IMDH"/>
    <property type="match status" value="1"/>
</dbReference>
<evidence type="ECO:0000256" key="6">
    <source>
        <dbReference type="ARBA" id="ARBA00023027"/>
    </source>
</evidence>
<evidence type="ECO:0000256" key="5">
    <source>
        <dbReference type="ARBA" id="ARBA00023002"/>
    </source>
</evidence>
<dbReference type="AlphaFoldDB" id="A0A813IKX1"/>
<name>A0A813IKX1_POLGL</name>
<dbReference type="SUPFAM" id="SSF53659">
    <property type="entry name" value="Isocitrate/Isopropylmalate dehydrogenase-like"/>
    <property type="match status" value="1"/>
</dbReference>
<dbReference type="InterPro" id="IPR024084">
    <property type="entry name" value="IsoPropMal-DH-like_dom"/>
</dbReference>
<gene>
    <name evidence="9" type="ORF">PGLA2088_LOCUS9738</name>
</gene>
<dbReference type="InterPro" id="IPR019818">
    <property type="entry name" value="IsoCit/isopropylmalate_DH_CS"/>
</dbReference>
<evidence type="ECO:0000256" key="1">
    <source>
        <dbReference type="ARBA" id="ARBA00001936"/>
    </source>
</evidence>
<dbReference type="Proteomes" id="UP000626109">
    <property type="component" value="Unassembled WGS sequence"/>
</dbReference>
<dbReference type="Pfam" id="PF00180">
    <property type="entry name" value="Iso_dh"/>
    <property type="match status" value="1"/>
</dbReference>
<evidence type="ECO:0000313" key="9">
    <source>
        <dbReference type="EMBL" id="CAE8652502.1"/>
    </source>
</evidence>
<keyword evidence="6" id="KW-0520">NAD</keyword>
<feature type="non-terminal residue" evidence="9">
    <location>
        <position position="1"/>
    </location>
</feature>
<comment type="cofactor">
    <cofactor evidence="2">
        <name>Mg(2+)</name>
        <dbReference type="ChEBI" id="CHEBI:18420"/>
    </cofactor>
</comment>
<accession>A0A813IKX1</accession>
<dbReference type="EMBL" id="CAJNNW010010817">
    <property type="protein sequence ID" value="CAE8652502.1"/>
    <property type="molecule type" value="Genomic_DNA"/>
</dbReference>
<evidence type="ECO:0000256" key="7">
    <source>
        <dbReference type="ARBA" id="ARBA00023211"/>
    </source>
</evidence>
<reference evidence="9" key="1">
    <citation type="submission" date="2021-02" db="EMBL/GenBank/DDBJ databases">
        <authorList>
            <person name="Dougan E. K."/>
            <person name="Rhodes N."/>
            <person name="Thang M."/>
            <person name="Chan C."/>
        </authorList>
    </citation>
    <scope>NUCLEOTIDE SEQUENCE</scope>
</reference>
<dbReference type="PANTHER" id="PTHR43275">
    <property type="entry name" value="D-MALATE DEHYDROGENASE [DECARBOXYLATING]"/>
    <property type="match status" value="1"/>
</dbReference>
<organism evidence="9 10">
    <name type="scientific">Polarella glacialis</name>
    <name type="common">Dinoflagellate</name>
    <dbReference type="NCBI Taxonomy" id="89957"/>
    <lineage>
        <taxon>Eukaryota</taxon>
        <taxon>Sar</taxon>
        <taxon>Alveolata</taxon>
        <taxon>Dinophyceae</taxon>
        <taxon>Suessiales</taxon>
        <taxon>Suessiaceae</taxon>
        <taxon>Polarella</taxon>
    </lineage>
</organism>
<keyword evidence="7" id="KW-0464">Manganese</keyword>
<protein>
    <recommendedName>
        <fullName evidence="8">Isopropylmalate dehydrogenase-like domain-containing protein</fullName>
    </recommendedName>
</protein>
<comment type="similarity">
    <text evidence="3">Belongs to the isocitrate and isopropylmalate dehydrogenases family.</text>
</comment>